<dbReference type="PANTHER" id="PTHR11724:SF1">
    <property type="entry name" value="LEPTIN"/>
    <property type="match status" value="1"/>
</dbReference>
<organism evidence="7 8">
    <name type="scientific">Phrynosoma platyrhinos</name>
    <name type="common">Desert horned lizard</name>
    <dbReference type="NCBI Taxonomy" id="52577"/>
    <lineage>
        <taxon>Eukaryota</taxon>
        <taxon>Metazoa</taxon>
        <taxon>Chordata</taxon>
        <taxon>Craniata</taxon>
        <taxon>Vertebrata</taxon>
        <taxon>Euteleostomi</taxon>
        <taxon>Lepidosauria</taxon>
        <taxon>Squamata</taxon>
        <taxon>Bifurcata</taxon>
        <taxon>Unidentata</taxon>
        <taxon>Episquamata</taxon>
        <taxon>Toxicofera</taxon>
        <taxon>Iguania</taxon>
        <taxon>Phrynosomatidae</taxon>
        <taxon>Phrynosomatinae</taxon>
        <taxon>Phrynosoma</taxon>
    </lineage>
</organism>
<keyword evidence="6" id="KW-0732">Signal</keyword>
<evidence type="ECO:0000256" key="5">
    <source>
        <dbReference type="ARBA" id="ARBA00030981"/>
    </source>
</evidence>
<dbReference type="InterPro" id="IPR000065">
    <property type="entry name" value="Leptin"/>
</dbReference>
<evidence type="ECO:0000256" key="2">
    <source>
        <dbReference type="ARBA" id="ARBA00005834"/>
    </source>
</evidence>
<feature type="chain" id="PRO_5045166626" description="Leptin" evidence="6">
    <location>
        <begin position="22"/>
        <end position="228"/>
    </location>
</feature>
<protein>
    <recommendedName>
        <fullName evidence="3">Leptin</fullName>
    </recommendedName>
    <alternativeName>
        <fullName evidence="5">Obesity factor</fullName>
    </alternativeName>
</protein>
<evidence type="ECO:0000256" key="3">
    <source>
        <dbReference type="ARBA" id="ARBA00021421"/>
    </source>
</evidence>
<dbReference type="SUPFAM" id="SSF47266">
    <property type="entry name" value="4-helical cytokines"/>
    <property type="match status" value="1"/>
</dbReference>
<dbReference type="Pfam" id="PF02024">
    <property type="entry name" value="Leptin"/>
    <property type="match status" value="1"/>
</dbReference>
<evidence type="ECO:0000256" key="1">
    <source>
        <dbReference type="ARBA" id="ARBA00004613"/>
    </source>
</evidence>
<evidence type="ECO:0000313" key="7">
    <source>
        <dbReference type="EMBL" id="KAH0617271.1"/>
    </source>
</evidence>
<comment type="subcellular location">
    <subcellularLocation>
        <location evidence="1">Secreted</location>
    </subcellularLocation>
</comment>
<keyword evidence="8" id="KW-1185">Reference proteome</keyword>
<evidence type="ECO:0000313" key="8">
    <source>
        <dbReference type="Proteomes" id="UP000826234"/>
    </source>
</evidence>
<gene>
    <name evidence="7" type="ORF">JD844_029165</name>
</gene>
<dbReference type="Proteomes" id="UP000826234">
    <property type="component" value="Unassembled WGS sequence"/>
</dbReference>
<name>A0ABQ7SIX9_PHRPL</name>
<evidence type="ECO:0000256" key="6">
    <source>
        <dbReference type="SAM" id="SignalP"/>
    </source>
</evidence>
<dbReference type="PANTHER" id="PTHR11724">
    <property type="entry name" value="LEPTIN"/>
    <property type="match status" value="1"/>
</dbReference>
<sequence length="228" mass="24926">MHCPSIPLLCFLWAWLPLSHSQSLELNKILDDMESLTEIIIARIQEQQVRLPRPPHLPTQSCPCPCPLPLPASPQSWTLDAGRWTLDPASGVLLAILPCSGGPPKTSGETGGALRSGKGPKIPLKYFPSDSMRVIDATLGIFHQVLSTLPSEASVNQISNDIENLRSLLQLLAAELGCPYERSSSDDALSNLTDLLTISPYTTTIVTMDRLQKCLRSLPSLFRHGQHC</sequence>
<dbReference type="Gene3D" id="1.20.1250.10">
    <property type="match status" value="1"/>
</dbReference>
<comment type="similarity">
    <text evidence="2">Belongs to the leptin family.</text>
</comment>
<reference evidence="7 8" key="1">
    <citation type="journal article" date="2022" name="Gigascience">
        <title>A chromosome-level genome assembly and annotation of the desert horned lizard, Phrynosoma platyrhinos, provides insight into chromosomal rearrangements among reptiles.</title>
        <authorList>
            <person name="Koochekian N."/>
            <person name="Ascanio A."/>
            <person name="Farleigh K."/>
            <person name="Card D.C."/>
            <person name="Schield D.R."/>
            <person name="Castoe T.A."/>
            <person name="Jezkova T."/>
        </authorList>
    </citation>
    <scope>NUCLEOTIDE SEQUENCE [LARGE SCALE GENOMIC DNA]</scope>
    <source>
        <strain evidence="7">NK-2021</strain>
    </source>
</reference>
<keyword evidence="4" id="KW-0964">Secreted</keyword>
<feature type="signal peptide" evidence="6">
    <location>
        <begin position="1"/>
        <end position="21"/>
    </location>
</feature>
<proteinExistence type="inferred from homology"/>
<evidence type="ECO:0000256" key="4">
    <source>
        <dbReference type="ARBA" id="ARBA00022525"/>
    </source>
</evidence>
<comment type="caution">
    <text evidence="7">The sequence shown here is derived from an EMBL/GenBank/DDBJ whole genome shotgun (WGS) entry which is preliminary data.</text>
</comment>
<accession>A0ABQ7SIX9</accession>
<dbReference type="EMBL" id="JAIPUX010005290">
    <property type="protein sequence ID" value="KAH0617271.1"/>
    <property type="molecule type" value="Genomic_DNA"/>
</dbReference>
<dbReference type="InterPro" id="IPR009079">
    <property type="entry name" value="4_helix_cytokine-like_core"/>
</dbReference>